<feature type="transmembrane region" description="Helical" evidence="8">
    <location>
        <begin position="49"/>
        <end position="68"/>
    </location>
</feature>
<dbReference type="InterPro" id="IPR002758">
    <property type="entry name" value="Cation_antiport_E"/>
</dbReference>
<evidence type="ECO:0000256" key="8">
    <source>
        <dbReference type="SAM" id="Phobius"/>
    </source>
</evidence>
<protein>
    <submittedName>
        <fullName evidence="9">Na+/H+ antiporter subunit E</fullName>
    </submittedName>
</protein>
<dbReference type="Pfam" id="PF01899">
    <property type="entry name" value="MNHE"/>
    <property type="match status" value="1"/>
</dbReference>
<keyword evidence="3" id="KW-1003">Cell membrane</keyword>
<evidence type="ECO:0000256" key="3">
    <source>
        <dbReference type="ARBA" id="ARBA00022475"/>
    </source>
</evidence>
<evidence type="ECO:0000256" key="5">
    <source>
        <dbReference type="ARBA" id="ARBA00022989"/>
    </source>
</evidence>
<keyword evidence="6 8" id="KW-0472">Membrane</keyword>
<evidence type="ECO:0000256" key="2">
    <source>
        <dbReference type="ARBA" id="ARBA00006228"/>
    </source>
</evidence>
<dbReference type="NCBIfam" id="NF006521">
    <property type="entry name" value="PRK08965.1-5"/>
    <property type="match status" value="1"/>
</dbReference>
<dbReference type="GO" id="GO:0008324">
    <property type="term" value="F:monoatomic cation transmembrane transporter activity"/>
    <property type="evidence" value="ECO:0007669"/>
    <property type="project" value="InterPro"/>
</dbReference>
<keyword evidence="5 8" id="KW-1133">Transmembrane helix</keyword>
<dbReference type="Proteomes" id="UP000662939">
    <property type="component" value="Chromosome"/>
</dbReference>
<evidence type="ECO:0000313" key="10">
    <source>
        <dbReference type="Proteomes" id="UP000662939"/>
    </source>
</evidence>
<proteinExistence type="inferred from homology"/>
<feature type="compositionally biased region" description="Basic and acidic residues" evidence="7">
    <location>
        <begin position="221"/>
        <end position="230"/>
    </location>
</feature>
<keyword evidence="10" id="KW-1185">Reference proteome</keyword>
<comment type="subcellular location">
    <subcellularLocation>
        <location evidence="1">Cell membrane</location>
        <topology evidence="1">Multi-pass membrane protein</topology>
    </subcellularLocation>
</comment>
<feature type="transmembrane region" description="Helical" evidence="8">
    <location>
        <begin position="89"/>
        <end position="105"/>
    </location>
</feature>
<feature type="transmembrane region" description="Helical" evidence="8">
    <location>
        <begin position="26"/>
        <end position="43"/>
    </location>
</feature>
<dbReference type="PANTHER" id="PTHR34584:SF1">
    <property type="entry name" value="NA(+)_H(+) ANTIPORTER SUBUNIT E1"/>
    <property type="match status" value="1"/>
</dbReference>
<dbReference type="RefSeq" id="WP_213171304.1">
    <property type="nucleotide sequence ID" value="NZ_CP070496.1"/>
</dbReference>
<accession>A0A895XPJ8</accession>
<dbReference type="KEGG" id="nav:JQS30_16360"/>
<comment type="similarity">
    <text evidence="2">Belongs to the CPA3 antiporters (TC 2.A.63) subunit E family.</text>
</comment>
<evidence type="ECO:0000256" key="7">
    <source>
        <dbReference type="SAM" id="MobiDB-lite"/>
    </source>
</evidence>
<evidence type="ECO:0000256" key="1">
    <source>
        <dbReference type="ARBA" id="ARBA00004651"/>
    </source>
</evidence>
<organism evidence="9 10">
    <name type="scientific">Natronoglycomyces albus</name>
    <dbReference type="NCBI Taxonomy" id="2811108"/>
    <lineage>
        <taxon>Bacteria</taxon>
        <taxon>Bacillati</taxon>
        <taxon>Actinomycetota</taxon>
        <taxon>Actinomycetes</taxon>
        <taxon>Glycomycetales</taxon>
        <taxon>Glycomycetaceae</taxon>
        <taxon>Natronoglycomyces</taxon>
    </lineage>
</organism>
<evidence type="ECO:0000256" key="4">
    <source>
        <dbReference type="ARBA" id="ARBA00022692"/>
    </source>
</evidence>
<keyword evidence="4 8" id="KW-0812">Transmembrane</keyword>
<dbReference type="AlphaFoldDB" id="A0A895XPJ8"/>
<evidence type="ECO:0000256" key="6">
    <source>
        <dbReference type="ARBA" id="ARBA00023136"/>
    </source>
</evidence>
<name>A0A895XPJ8_9ACTN</name>
<reference evidence="9" key="1">
    <citation type="submission" date="2021-02" db="EMBL/GenBank/DDBJ databases">
        <title>Natronoglycomyces albus gen. nov., sp. nov, a haloalkaliphilic actinobacterium from a soda solonchak soil.</title>
        <authorList>
            <person name="Sorokin D.Y."/>
            <person name="Khijniak T.V."/>
            <person name="Zakharycheva A.P."/>
            <person name="Boueva O.V."/>
            <person name="Ariskina E.V."/>
            <person name="Hahnke R.L."/>
            <person name="Bunk B."/>
            <person name="Sproer C."/>
            <person name="Schumann P."/>
            <person name="Evtushenko L.I."/>
            <person name="Kublanov I.V."/>
        </authorList>
    </citation>
    <scope>NUCLEOTIDE SEQUENCE</scope>
    <source>
        <strain evidence="9">DSM 106290</strain>
    </source>
</reference>
<feature type="region of interest" description="Disordered" evidence="7">
    <location>
        <begin position="192"/>
        <end position="251"/>
    </location>
</feature>
<evidence type="ECO:0000313" key="9">
    <source>
        <dbReference type="EMBL" id="QSB05299.1"/>
    </source>
</evidence>
<sequence length="251" mass="28306">MSRPQSNVRRSGEPPRWPRLVRREYFRNRVVAAIALLLTWVFLWGTFSVLSFVTGLIVAVIILVVLPLPPVKFDGRIRPVGMAKFVVKFVYDLLVASAQISWLAFRIGRQPRGAIVAVQLRVVSDLNVTLVAEALSLIPGSLILEADPDTGVLYIHMIGTETVEEVEAYKRNVLRLEKRLIRALGSDAELALVEDSSEPEPPHRPMSKAKRQLRAQAAAGRKVDKPSREQLRKRRQRKPKRRPDEDGEVTP</sequence>
<dbReference type="GO" id="GO:0005886">
    <property type="term" value="C:plasma membrane"/>
    <property type="evidence" value="ECO:0007669"/>
    <property type="project" value="UniProtKB-SubCell"/>
</dbReference>
<feature type="compositionally biased region" description="Basic residues" evidence="7">
    <location>
        <begin position="231"/>
        <end position="241"/>
    </location>
</feature>
<dbReference type="EMBL" id="CP070496">
    <property type="protein sequence ID" value="QSB05299.1"/>
    <property type="molecule type" value="Genomic_DNA"/>
</dbReference>
<gene>
    <name evidence="9" type="ORF">JQS30_16360</name>
</gene>
<dbReference type="PANTHER" id="PTHR34584">
    <property type="entry name" value="NA(+)/H(+) ANTIPORTER SUBUNIT E1"/>
    <property type="match status" value="1"/>
</dbReference>